<evidence type="ECO:0000313" key="2">
    <source>
        <dbReference type="EMBL" id="RKU45119.1"/>
    </source>
</evidence>
<dbReference type="Proteomes" id="UP000275385">
    <property type="component" value="Unassembled WGS sequence"/>
</dbReference>
<name>A0A420YB38_9PEZI</name>
<sequence>MPHLASDPSMRAKSVASDDYTLYSDADSVCSDMSSVDSLVTYFAHDELPAFRLPKEDAHNKDVYEAWTIYLSSDYKAAVSARKICGITVTEDFDSYQGTISTMSELYDQKDLREMHFKALDKYKDKHNRDWPSRIVRGKSPTYEEDIDSRMRKLPDAVQSEISNLLADREESSSNRFHNRVWTVVMMQEQLHRRFANADPTVVPKRHKVRFWKNPGKNQRSEYLLIIRGGEGRRVTGEKGQSEFRRFDNPWRKADDAEMYKKALQQRTRRRERVKEKEEAKVAPPSYRYSAPPGPPSPVFNPPRQASYPSYHPPAAIVPPPLRSYAAAPPPPAAIPGSWSFPPPPAPTPPTSYPTPPPVRCVQSHNHGPPPLPILQCATDSASGPTA</sequence>
<reference evidence="2 3" key="1">
    <citation type="submission" date="2018-08" db="EMBL/GenBank/DDBJ databases">
        <title>Draft genome of the lignicolous fungus Coniochaeta pulveracea.</title>
        <authorList>
            <person name="Borstlap C.J."/>
            <person name="De Witt R.N."/>
            <person name="Botha A."/>
            <person name="Volschenk H."/>
        </authorList>
    </citation>
    <scope>NUCLEOTIDE SEQUENCE [LARGE SCALE GENOMIC DNA]</scope>
    <source>
        <strain evidence="2 3">CAB683</strain>
    </source>
</reference>
<dbReference type="STRING" id="177199.A0A420YB38"/>
<dbReference type="OrthoDB" id="5230364at2759"/>
<evidence type="ECO:0000256" key="1">
    <source>
        <dbReference type="SAM" id="MobiDB-lite"/>
    </source>
</evidence>
<proteinExistence type="predicted"/>
<dbReference type="AlphaFoldDB" id="A0A420YB38"/>
<feature type="compositionally biased region" description="Polar residues" evidence="1">
    <location>
        <begin position="378"/>
        <end position="387"/>
    </location>
</feature>
<comment type="caution">
    <text evidence="2">The sequence shown here is derived from an EMBL/GenBank/DDBJ whole genome shotgun (WGS) entry which is preliminary data.</text>
</comment>
<protein>
    <submittedName>
        <fullName evidence="2">Uncharacterized protein</fullName>
    </submittedName>
</protein>
<feature type="compositionally biased region" description="Pro residues" evidence="1">
    <location>
        <begin position="316"/>
        <end position="334"/>
    </location>
</feature>
<gene>
    <name evidence="2" type="ORF">DL546_003341</name>
</gene>
<feature type="compositionally biased region" description="Low complexity" evidence="1">
    <location>
        <begin position="282"/>
        <end position="291"/>
    </location>
</feature>
<feature type="compositionally biased region" description="Pro residues" evidence="1">
    <location>
        <begin position="292"/>
        <end position="301"/>
    </location>
</feature>
<organism evidence="2 3">
    <name type="scientific">Coniochaeta pulveracea</name>
    <dbReference type="NCBI Taxonomy" id="177199"/>
    <lineage>
        <taxon>Eukaryota</taxon>
        <taxon>Fungi</taxon>
        <taxon>Dikarya</taxon>
        <taxon>Ascomycota</taxon>
        <taxon>Pezizomycotina</taxon>
        <taxon>Sordariomycetes</taxon>
        <taxon>Sordariomycetidae</taxon>
        <taxon>Coniochaetales</taxon>
        <taxon>Coniochaetaceae</taxon>
        <taxon>Coniochaeta</taxon>
    </lineage>
</organism>
<dbReference type="EMBL" id="QVQW01000023">
    <property type="protein sequence ID" value="RKU45119.1"/>
    <property type="molecule type" value="Genomic_DNA"/>
</dbReference>
<keyword evidence="3" id="KW-1185">Reference proteome</keyword>
<evidence type="ECO:0000313" key="3">
    <source>
        <dbReference type="Proteomes" id="UP000275385"/>
    </source>
</evidence>
<accession>A0A420YB38</accession>
<feature type="region of interest" description="Disordered" evidence="1">
    <location>
        <begin position="265"/>
        <end position="387"/>
    </location>
</feature>
<feature type="compositionally biased region" description="Pro residues" evidence="1">
    <location>
        <begin position="341"/>
        <end position="359"/>
    </location>
</feature>